<proteinExistence type="predicted"/>
<sequence>MNKIVVVTDSTCDLLKEQIEENHIVVLPLHVSFSGENKDYLDGVDINSTELYKKVEETKSLPKTGALNVGELMTAFKKILDEGDSLIYTGIGNKLSSTFANAVLAKEELGSDKIALVDSKNLSTGIGLLVLKMCKLRDEGKSLEEIKDTVQKLADNVSTKFCIDRLDYLYKGGRCSGMTRLVAHTFSLHPIAKMIDGQLKVYKLPRGKYMKSIDLQVDEFMKDLPNIDMDHVFITHSGRIEGIENYVYEKLKPYVPEGHLHITEASCTISSHCGPKTLGILYIVNK</sequence>
<dbReference type="AlphaFoldDB" id="A0A9D9DKG4"/>
<keyword evidence="1" id="KW-0446">Lipid-binding</keyword>
<dbReference type="InterPro" id="IPR050270">
    <property type="entry name" value="DegV_domain_contain"/>
</dbReference>
<organism evidence="2 3">
    <name type="scientific">Candidatus Onthovivens merdipullorum</name>
    <dbReference type="NCBI Taxonomy" id="2840889"/>
    <lineage>
        <taxon>Bacteria</taxon>
        <taxon>Bacillati</taxon>
        <taxon>Bacillota</taxon>
        <taxon>Bacilli</taxon>
        <taxon>Bacillales</taxon>
        <taxon>Candidatus Onthovivens</taxon>
    </lineage>
</organism>
<gene>
    <name evidence="2" type="ORF">IAC58_04510</name>
</gene>
<dbReference type="Proteomes" id="UP000823613">
    <property type="component" value="Unassembled WGS sequence"/>
</dbReference>
<reference evidence="2" key="2">
    <citation type="journal article" date="2021" name="PeerJ">
        <title>Extensive microbial diversity within the chicken gut microbiome revealed by metagenomics and culture.</title>
        <authorList>
            <person name="Gilroy R."/>
            <person name="Ravi A."/>
            <person name="Getino M."/>
            <person name="Pursley I."/>
            <person name="Horton D.L."/>
            <person name="Alikhan N.F."/>
            <person name="Baker D."/>
            <person name="Gharbi K."/>
            <person name="Hall N."/>
            <person name="Watson M."/>
            <person name="Adriaenssens E.M."/>
            <person name="Foster-Nyarko E."/>
            <person name="Jarju S."/>
            <person name="Secka A."/>
            <person name="Antonio M."/>
            <person name="Oren A."/>
            <person name="Chaudhuri R.R."/>
            <person name="La Ragione R."/>
            <person name="Hildebrand F."/>
            <person name="Pallen M.J."/>
        </authorList>
    </citation>
    <scope>NUCLEOTIDE SEQUENCE</scope>
    <source>
        <strain evidence="2">11159</strain>
    </source>
</reference>
<accession>A0A9D9DKG4</accession>
<dbReference type="GO" id="GO:0008289">
    <property type="term" value="F:lipid binding"/>
    <property type="evidence" value="ECO:0007669"/>
    <property type="project" value="UniProtKB-KW"/>
</dbReference>
<dbReference type="EMBL" id="JADIMY010000087">
    <property type="protein sequence ID" value="MBO8427795.1"/>
    <property type="molecule type" value="Genomic_DNA"/>
</dbReference>
<dbReference type="SUPFAM" id="SSF82549">
    <property type="entry name" value="DAK1/DegV-like"/>
    <property type="match status" value="1"/>
</dbReference>
<dbReference type="InterPro" id="IPR003797">
    <property type="entry name" value="DegV"/>
</dbReference>
<dbReference type="PANTHER" id="PTHR33434:SF2">
    <property type="entry name" value="FATTY ACID-BINDING PROTEIN TM_1468"/>
    <property type="match status" value="1"/>
</dbReference>
<evidence type="ECO:0000256" key="1">
    <source>
        <dbReference type="ARBA" id="ARBA00023121"/>
    </source>
</evidence>
<dbReference type="InterPro" id="IPR043168">
    <property type="entry name" value="DegV_C"/>
</dbReference>
<dbReference type="Gene3D" id="3.30.1180.10">
    <property type="match status" value="1"/>
</dbReference>
<comment type="caution">
    <text evidence="2">The sequence shown here is derived from an EMBL/GenBank/DDBJ whole genome shotgun (WGS) entry which is preliminary data.</text>
</comment>
<evidence type="ECO:0000313" key="3">
    <source>
        <dbReference type="Proteomes" id="UP000823613"/>
    </source>
</evidence>
<protein>
    <submittedName>
        <fullName evidence="2">DegV family protein</fullName>
    </submittedName>
</protein>
<dbReference type="PANTHER" id="PTHR33434">
    <property type="entry name" value="DEGV DOMAIN-CONTAINING PROTEIN DR_1986-RELATED"/>
    <property type="match status" value="1"/>
</dbReference>
<reference evidence="2" key="1">
    <citation type="submission" date="2020-10" db="EMBL/GenBank/DDBJ databases">
        <authorList>
            <person name="Gilroy R."/>
        </authorList>
    </citation>
    <scope>NUCLEOTIDE SEQUENCE</scope>
    <source>
        <strain evidence="2">11159</strain>
    </source>
</reference>
<dbReference type="Gene3D" id="3.40.50.10170">
    <property type="match status" value="1"/>
</dbReference>
<dbReference type="Pfam" id="PF02645">
    <property type="entry name" value="DegV"/>
    <property type="match status" value="1"/>
</dbReference>
<dbReference type="PROSITE" id="PS51482">
    <property type="entry name" value="DEGV"/>
    <property type="match status" value="1"/>
</dbReference>
<dbReference type="NCBIfam" id="TIGR00762">
    <property type="entry name" value="DegV"/>
    <property type="match status" value="1"/>
</dbReference>
<name>A0A9D9DKG4_9BACL</name>
<evidence type="ECO:0000313" key="2">
    <source>
        <dbReference type="EMBL" id="MBO8427795.1"/>
    </source>
</evidence>